<comment type="cofactor">
    <cofactor evidence="1 14">
        <name>heme</name>
        <dbReference type="ChEBI" id="CHEBI:30413"/>
    </cofactor>
</comment>
<dbReference type="AlphaFoldDB" id="A0A9N9MS19"/>
<dbReference type="GO" id="GO:0005789">
    <property type="term" value="C:endoplasmic reticulum membrane"/>
    <property type="evidence" value="ECO:0007669"/>
    <property type="project" value="UniProtKB-SubCell"/>
</dbReference>
<proteinExistence type="inferred from homology"/>
<evidence type="ECO:0000256" key="1">
    <source>
        <dbReference type="ARBA" id="ARBA00001971"/>
    </source>
</evidence>
<keyword evidence="8" id="KW-0256">Endoplasmic reticulum</keyword>
<keyword evidence="7 14" id="KW-0479">Metal-binding</keyword>
<keyword evidence="10 15" id="KW-0560">Oxidoreductase</keyword>
<comment type="function">
    <text evidence="2">May be involved in the metabolism of insect hormones and in the breakdown of synthetic insecticides.</text>
</comment>
<dbReference type="InterPro" id="IPR017972">
    <property type="entry name" value="Cyt_P450_CS"/>
</dbReference>
<evidence type="ECO:0000256" key="9">
    <source>
        <dbReference type="ARBA" id="ARBA00022848"/>
    </source>
</evidence>
<evidence type="ECO:0000256" key="14">
    <source>
        <dbReference type="PIRSR" id="PIRSR602401-1"/>
    </source>
</evidence>
<gene>
    <name evidence="16" type="ORF">CEUTPL_LOCUS9325</name>
</gene>
<dbReference type="Proteomes" id="UP001152799">
    <property type="component" value="Chromosome 5"/>
</dbReference>
<accession>A0A9N9MS19</accession>
<dbReference type="Pfam" id="PF00067">
    <property type="entry name" value="p450"/>
    <property type="match status" value="1"/>
</dbReference>
<evidence type="ECO:0000256" key="15">
    <source>
        <dbReference type="RuleBase" id="RU000461"/>
    </source>
</evidence>
<keyword evidence="9" id="KW-0492">Microsome</keyword>
<evidence type="ECO:0000256" key="8">
    <source>
        <dbReference type="ARBA" id="ARBA00022824"/>
    </source>
</evidence>
<dbReference type="PROSITE" id="PS00086">
    <property type="entry name" value="CYTOCHROME_P450"/>
    <property type="match status" value="1"/>
</dbReference>
<dbReference type="PRINTS" id="PR00385">
    <property type="entry name" value="P450"/>
</dbReference>
<feature type="binding site" description="axial binding residue" evidence="14">
    <location>
        <position position="441"/>
    </location>
    <ligand>
        <name>heme</name>
        <dbReference type="ChEBI" id="CHEBI:30413"/>
    </ligand>
    <ligandPart>
        <name>Fe</name>
        <dbReference type="ChEBI" id="CHEBI:18248"/>
    </ligandPart>
</feature>
<evidence type="ECO:0000256" key="4">
    <source>
        <dbReference type="ARBA" id="ARBA00004406"/>
    </source>
</evidence>
<dbReference type="SUPFAM" id="SSF48264">
    <property type="entry name" value="Cytochrome P450"/>
    <property type="match status" value="1"/>
</dbReference>
<evidence type="ECO:0000256" key="11">
    <source>
        <dbReference type="ARBA" id="ARBA00023004"/>
    </source>
</evidence>
<reference evidence="16" key="1">
    <citation type="submission" date="2022-01" db="EMBL/GenBank/DDBJ databases">
        <authorList>
            <person name="King R."/>
        </authorList>
    </citation>
    <scope>NUCLEOTIDE SEQUENCE</scope>
</reference>
<dbReference type="OrthoDB" id="1470350at2759"/>
<dbReference type="PANTHER" id="PTHR24291">
    <property type="entry name" value="CYTOCHROME P450 FAMILY 4"/>
    <property type="match status" value="1"/>
</dbReference>
<evidence type="ECO:0000313" key="16">
    <source>
        <dbReference type="EMBL" id="CAG9768803.1"/>
    </source>
</evidence>
<keyword evidence="13" id="KW-0472">Membrane</keyword>
<keyword evidence="11 14" id="KW-0408">Iron</keyword>
<protein>
    <submittedName>
        <fullName evidence="16">Uncharacterized protein</fullName>
    </submittedName>
</protein>
<evidence type="ECO:0000256" key="13">
    <source>
        <dbReference type="ARBA" id="ARBA00023136"/>
    </source>
</evidence>
<dbReference type="PRINTS" id="PR00463">
    <property type="entry name" value="EP450I"/>
</dbReference>
<dbReference type="InterPro" id="IPR001128">
    <property type="entry name" value="Cyt_P450"/>
</dbReference>
<evidence type="ECO:0000256" key="10">
    <source>
        <dbReference type="ARBA" id="ARBA00023002"/>
    </source>
</evidence>
<dbReference type="InterPro" id="IPR036396">
    <property type="entry name" value="Cyt_P450_sf"/>
</dbReference>
<dbReference type="PANTHER" id="PTHR24291:SF189">
    <property type="entry name" value="CYTOCHROME P450 4C3-RELATED"/>
    <property type="match status" value="1"/>
</dbReference>
<organism evidence="16 17">
    <name type="scientific">Ceutorhynchus assimilis</name>
    <name type="common">cabbage seed weevil</name>
    <dbReference type="NCBI Taxonomy" id="467358"/>
    <lineage>
        <taxon>Eukaryota</taxon>
        <taxon>Metazoa</taxon>
        <taxon>Ecdysozoa</taxon>
        <taxon>Arthropoda</taxon>
        <taxon>Hexapoda</taxon>
        <taxon>Insecta</taxon>
        <taxon>Pterygota</taxon>
        <taxon>Neoptera</taxon>
        <taxon>Endopterygota</taxon>
        <taxon>Coleoptera</taxon>
        <taxon>Polyphaga</taxon>
        <taxon>Cucujiformia</taxon>
        <taxon>Curculionidae</taxon>
        <taxon>Ceutorhynchinae</taxon>
        <taxon>Ceutorhynchus</taxon>
    </lineage>
</organism>
<evidence type="ECO:0000313" key="17">
    <source>
        <dbReference type="Proteomes" id="UP001152799"/>
    </source>
</evidence>
<evidence type="ECO:0000256" key="3">
    <source>
        <dbReference type="ARBA" id="ARBA00004174"/>
    </source>
</evidence>
<keyword evidence="6 14" id="KW-0349">Heme</keyword>
<dbReference type="InterPro" id="IPR002401">
    <property type="entry name" value="Cyt_P450_E_grp-I"/>
</dbReference>
<dbReference type="Gene3D" id="1.10.630.10">
    <property type="entry name" value="Cytochrome P450"/>
    <property type="match status" value="1"/>
</dbReference>
<dbReference type="EMBL" id="OU892281">
    <property type="protein sequence ID" value="CAG9768803.1"/>
    <property type="molecule type" value="Genomic_DNA"/>
</dbReference>
<sequence>MIFLVLCLVVLVLSLYFCLKFFYKRRHLYFASCQLPGPFPWPIFGNGLSFICDYRDVLKKFLAISGPYPSPSRFWLGPRLVVFIKDADQLQTTMQSAKFTQKSFVYKFLEPFMGKGLFTSGGTKHKNDRKLLQFLYGPKYIEGYSVIFEKHAKKLVNVLEKHIGKDYFDVLHYIHDSAFEESIDILIEEKDDLNGTIDYSKIPGYIRRFYYIFIQRCLKFWLHSNYLYKLTGFYKEQQMMVDILDKVIDHVKQRRLPETAKRLVLNSDWTIPTIMDLMTQLVMDDPDCLNETDARDHLMTFFATSQDTQSSAIAFTLMMLGIYKDIQKKVIEELNDVLDNRKIITFGDAGKLKYLEMCIKEAMRLFPLGPFLPRDVLEEFQLGKYTIPRGCTVLLGVYNVHRDSKHWVNPKKFYPEHFTDEASSKRHPFAYLPFSGGPRRCIAQQYSLVNMKIIIGNILMNYSIDCPTTLENLELMTDISIRPMNGYMIKISKRT</sequence>
<evidence type="ECO:0000256" key="12">
    <source>
        <dbReference type="ARBA" id="ARBA00023033"/>
    </source>
</evidence>
<comment type="subcellular location">
    <subcellularLocation>
        <location evidence="4">Endoplasmic reticulum membrane</location>
        <topology evidence="4">Peripheral membrane protein</topology>
    </subcellularLocation>
    <subcellularLocation>
        <location evidence="3">Microsome membrane</location>
        <topology evidence="3">Peripheral membrane protein</topology>
    </subcellularLocation>
</comment>
<dbReference type="InterPro" id="IPR050196">
    <property type="entry name" value="Cytochrome_P450_Monoox"/>
</dbReference>
<dbReference type="GO" id="GO:0020037">
    <property type="term" value="F:heme binding"/>
    <property type="evidence" value="ECO:0007669"/>
    <property type="project" value="InterPro"/>
</dbReference>
<dbReference type="GO" id="GO:0004497">
    <property type="term" value="F:monooxygenase activity"/>
    <property type="evidence" value="ECO:0007669"/>
    <property type="project" value="UniProtKB-KW"/>
</dbReference>
<evidence type="ECO:0000256" key="7">
    <source>
        <dbReference type="ARBA" id="ARBA00022723"/>
    </source>
</evidence>
<evidence type="ECO:0000256" key="6">
    <source>
        <dbReference type="ARBA" id="ARBA00022617"/>
    </source>
</evidence>
<comment type="similarity">
    <text evidence="5 15">Belongs to the cytochrome P450 family.</text>
</comment>
<keyword evidence="17" id="KW-1185">Reference proteome</keyword>
<dbReference type="GO" id="GO:0016705">
    <property type="term" value="F:oxidoreductase activity, acting on paired donors, with incorporation or reduction of molecular oxygen"/>
    <property type="evidence" value="ECO:0007669"/>
    <property type="project" value="InterPro"/>
</dbReference>
<name>A0A9N9MS19_9CUCU</name>
<evidence type="ECO:0000256" key="5">
    <source>
        <dbReference type="ARBA" id="ARBA00010617"/>
    </source>
</evidence>
<keyword evidence="12 15" id="KW-0503">Monooxygenase</keyword>
<evidence type="ECO:0000256" key="2">
    <source>
        <dbReference type="ARBA" id="ARBA00003690"/>
    </source>
</evidence>
<dbReference type="GO" id="GO:0005506">
    <property type="term" value="F:iron ion binding"/>
    <property type="evidence" value="ECO:0007669"/>
    <property type="project" value="InterPro"/>
</dbReference>